<sequence>MSESMNDEVVEQSEFSAVAAQAPSAEVKVGVHDFEAALAFVESGVALLGEAAKDDVKALAIMYR</sequence>
<protein>
    <submittedName>
        <fullName evidence="1">Uncharacterized protein</fullName>
    </submittedName>
</protein>
<organism evidence="1 2">
    <name type="scientific">Pantoea anthophila</name>
    <dbReference type="NCBI Taxonomy" id="470931"/>
    <lineage>
        <taxon>Bacteria</taxon>
        <taxon>Pseudomonadati</taxon>
        <taxon>Pseudomonadota</taxon>
        <taxon>Gammaproteobacteria</taxon>
        <taxon>Enterobacterales</taxon>
        <taxon>Erwiniaceae</taxon>
        <taxon>Pantoea</taxon>
    </lineage>
</organism>
<name>A0ABY2ZD85_9GAMM</name>
<gene>
    <name evidence="1" type="ORF">FJW00_04005</name>
</gene>
<comment type="caution">
    <text evidence="1">The sequence shown here is derived from an EMBL/GenBank/DDBJ whole genome shotgun (WGS) entry which is preliminary data.</text>
</comment>
<evidence type="ECO:0000313" key="1">
    <source>
        <dbReference type="EMBL" id="TPV31059.1"/>
    </source>
</evidence>
<keyword evidence="2" id="KW-1185">Reference proteome</keyword>
<accession>A0ABY2ZD85</accession>
<dbReference type="RefSeq" id="WP_140923110.1">
    <property type="nucleotide sequence ID" value="NZ_JBMUHZ010000002.1"/>
</dbReference>
<dbReference type="Proteomes" id="UP000316142">
    <property type="component" value="Unassembled WGS sequence"/>
</dbReference>
<reference evidence="1 2" key="1">
    <citation type="submission" date="2019-06" db="EMBL/GenBank/DDBJ databases">
        <title>Taxogenomics and systematics of the genus Pantoea.</title>
        <authorList>
            <person name="Tambong J.T."/>
        </authorList>
    </citation>
    <scope>NUCLEOTIDE SEQUENCE [LARGE SCALE GENOMIC DNA]</scope>
    <source>
        <strain evidence="1 2">LMG 2558</strain>
    </source>
</reference>
<proteinExistence type="predicted"/>
<dbReference type="EMBL" id="VHIZ01000022">
    <property type="protein sequence ID" value="TPV31059.1"/>
    <property type="molecule type" value="Genomic_DNA"/>
</dbReference>
<evidence type="ECO:0000313" key="2">
    <source>
        <dbReference type="Proteomes" id="UP000316142"/>
    </source>
</evidence>